<dbReference type="PRINTS" id="PR00072">
    <property type="entry name" value="MALOXRDTASE"/>
</dbReference>
<keyword evidence="11" id="KW-0521">NADP</keyword>
<gene>
    <name evidence="15" type="ORF">KDM89_16180</name>
</gene>
<accession>A0A941I8A8</accession>
<dbReference type="SUPFAM" id="SSF53223">
    <property type="entry name" value="Aminoacid dehydrogenase-like, N-terminal domain"/>
    <property type="match status" value="1"/>
</dbReference>
<dbReference type="PANTHER" id="PTHR43237">
    <property type="entry name" value="NADP-DEPENDENT MALIC ENZYME"/>
    <property type="match status" value="1"/>
</dbReference>
<dbReference type="GO" id="GO:0016616">
    <property type="term" value="F:oxidoreductase activity, acting on the CH-OH group of donors, NAD or NADP as acceptor"/>
    <property type="evidence" value="ECO:0007669"/>
    <property type="project" value="InterPro"/>
</dbReference>
<dbReference type="InterPro" id="IPR051674">
    <property type="entry name" value="Malate_Decarboxylase"/>
</dbReference>
<evidence type="ECO:0000256" key="6">
    <source>
        <dbReference type="ARBA" id="ARBA00022723"/>
    </source>
</evidence>
<dbReference type="InterPro" id="IPR042112">
    <property type="entry name" value="P_AcTrfase_dom2"/>
</dbReference>
<feature type="domain" description="Malic enzyme NAD-binding" evidence="13">
    <location>
        <begin position="172"/>
        <end position="409"/>
    </location>
</feature>
<keyword evidence="8" id="KW-0511">Multifunctional enzyme</keyword>
<evidence type="ECO:0000256" key="5">
    <source>
        <dbReference type="ARBA" id="ARBA00008785"/>
    </source>
</evidence>
<feature type="binding site" evidence="10">
    <location>
        <position position="146"/>
    </location>
    <ligand>
        <name>a divalent metal cation</name>
        <dbReference type="ChEBI" id="CHEBI:60240"/>
    </ligand>
</feature>
<comment type="caution">
    <text evidence="15">The sequence shown here is derived from an EMBL/GenBank/DDBJ whole genome shotgun (WGS) entry which is preliminary data.</text>
</comment>
<comment type="similarity">
    <text evidence="3">In the N-terminal section; belongs to the malic enzymes family.</text>
</comment>
<dbReference type="InterPro" id="IPR042113">
    <property type="entry name" value="P_AcTrfase_dom1"/>
</dbReference>
<evidence type="ECO:0000313" key="15">
    <source>
        <dbReference type="EMBL" id="MBR7783684.1"/>
    </source>
</evidence>
<feature type="binding site" evidence="10">
    <location>
        <position position="145"/>
    </location>
    <ligand>
        <name>a divalent metal cation</name>
        <dbReference type="ChEBI" id="CHEBI:60240"/>
    </ligand>
</feature>
<dbReference type="Proteomes" id="UP000680067">
    <property type="component" value="Unassembled WGS sequence"/>
</dbReference>
<feature type="binding site" evidence="11">
    <location>
        <position position="296"/>
    </location>
    <ligand>
        <name>a divalent metal cation</name>
        <dbReference type="ChEBI" id="CHEBI:60240"/>
    </ligand>
</feature>
<dbReference type="CDD" id="cd05311">
    <property type="entry name" value="NAD_bind_2_malic_enz"/>
    <property type="match status" value="1"/>
</dbReference>
<dbReference type="GO" id="GO:0004470">
    <property type="term" value="F:malic enzyme activity"/>
    <property type="evidence" value="ECO:0007669"/>
    <property type="project" value="InterPro"/>
</dbReference>
<dbReference type="InterPro" id="IPR002505">
    <property type="entry name" value="PTA_PTB"/>
</dbReference>
<evidence type="ECO:0000256" key="9">
    <source>
        <dbReference type="PIRSR" id="PIRSR036684-1"/>
    </source>
</evidence>
<dbReference type="GO" id="GO:0051287">
    <property type="term" value="F:NAD binding"/>
    <property type="evidence" value="ECO:0007669"/>
    <property type="project" value="InterPro"/>
</dbReference>
<dbReference type="NCBIfam" id="NF009501">
    <property type="entry name" value="PRK12861.1"/>
    <property type="match status" value="1"/>
</dbReference>
<dbReference type="Pfam" id="PF03949">
    <property type="entry name" value="Malic_M"/>
    <property type="match status" value="1"/>
</dbReference>
<dbReference type="InterPro" id="IPR037062">
    <property type="entry name" value="Malic_N_dom_sf"/>
</dbReference>
<dbReference type="Gene3D" id="3.40.50.10750">
    <property type="entry name" value="Isocitrate/Isopropylmalate dehydrogenase-like"/>
    <property type="match status" value="1"/>
</dbReference>
<evidence type="ECO:0000256" key="4">
    <source>
        <dbReference type="ARBA" id="ARBA00008756"/>
    </source>
</evidence>
<dbReference type="PIRSF" id="PIRSF036684">
    <property type="entry name" value="ME_PTA"/>
    <property type="match status" value="1"/>
</dbReference>
<comment type="cofactor">
    <cofactor evidence="1">
        <name>Mn(2+)</name>
        <dbReference type="ChEBI" id="CHEBI:29035"/>
    </cofactor>
</comment>
<dbReference type="RefSeq" id="WP_212688963.1">
    <property type="nucleotide sequence ID" value="NZ_JAGSPN010000014.1"/>
</dbReference>
<evidence type="ECO:0000256" key="10">
    <source>
        <dbReference type="PIRSR" id="PIRSR036684-2"/>
    </source>
</evidence>
<evidence type="ECO:0000256" key="7">
    <source>
        <dbReference type="ARBA" id="ARBA00023002"/>
    </source>
</evidence>
<dbReference type="FunFam" id="3.40.50.10380:FF:000003">
    <property type="entry name" value="NADP-dependent malic enzyme"/>
    <property type="match status" value="1"/>
</dbReference>
<dbReference type="SUPFAM" id="SSF53659">
    <property type="entry name" value="Isocitrate/Isopropylmalate dehydrogenase-like"/>
    <property type="match status" value="1"/>
</dbReference>
<name>A0A941I8A8_9BURK</name>
<dbReference type="InterPro" id="IPR046346">
    <property type="entry name" value="Aminoacid_DH-like_N_sf"/>
</dbReference>
<proteinExistence type="inferred from homology"/>
<dbReference type="Gene3D" id="3.40.50.720">
    <property type="entry name" value="NAD(P)-binding Rossmann-like Domain"/>
    <property type="match status" value="1"/>
</dbReference>
<dbReference type="AlphaFoldDB" id="A0A941I8A8"/>
<evidence type="ECO:0000256" key="3">
    <source>
        <dbReference type="ARBA" id="ARBA00007686"/>
    </source>
</evidence>
<comment type="similarity">
    <text evidence="5 12">Belongs to the malic enzymes family.</text>
</comment>
<dbReference type="SMART" id="SM00919">
    <property type="entry name" value="Malic_M"/>
    <property type="match status" value="1"/>
</dbReference>
<dbReference type="InterPro" id="IPR036291">
    <property type="entry name" value="NAD(P)-bd_dom_sf"/>
</dbReference>
<evidence type="ECO:0000256" key="1">
    <source>
        <dbReference type="ARBA" id="ARBA00001936"/>
    </source>
</evidence>
<dbReference type="InterPro" id="IPR032683">
    <property type="entry name" value="Malate_DH"/>
</dbReference>
<reference evidence="15" key="1">
    <citation type="submission" date="2021-04" db="EMBL/GenBank/DDBJ databases">
        <title>novel species isolated from subtropical streams in China.</title>
        <authorList>
            <person name="Lu H."/>
        </authorList>
    </citation>
    <scope>NUCLEOTIDE SEQUENCE</scope>
    <source>
        <strain evidence="15">LFS511W</strain>
    </source>
</reference>
<comment type="similarity">
    <text evidence="4">In the C-terminal section; belongs to the phosphate acetyltransferase and butyryltransferase family.</text>
</comment>
<dbReference type="InterPro" id="IPR001891">
    <property type="entry name" value="Malic_OxRdtase"/>
</dbReference>
<dbReference type="Gene3D" id="3.40.50.10950">
    <property type="match status" value="1"/>
</dbReference>
<keyword evidence="7" id="KW-0560">Oxidoreductase</keyword>
<dbReference type="Pfam" id="PF01515">
    <property type="entry name" value="PTA_PTB"/>
    <property type="match status" value="1"/>
</dbReference>
<evidence type="ECO:0000256" key="8">
    <source>
        <dbReference type="ARBA" id="ARBA00023268"/>
    </source>
</evidence>
<dbReference type="InterPro" id="IPR012301">
    <property type="entry name" value="Malic_N_dom"/>
</dbReference>
<dbReference type="InterPro" id="IPR045213">
    <property type="entry name" value="Malic_NAD-bd_bact_type"/>
</dbReference>
<dbReference type="PANTHER" id="PTHR43237:SF4">
    <property type="entry name" value="NADP-DEPENDENT MALIC ENZYME"/>
    <property type="match status" value="1"/>
</dbReference>
<protein>
    <submittedName>
        <fullName evidence="15">NADP-dependent malic enzyme</fullName>
    </submittedName>
</protein>
<keyword evidence="6 10" id="KW-0479">Metal-binding</keyword>
<evidence type="ECO:0000256" key="2">
    <source>
        <dbReference type="ARBA" id="ARBA00001946"/>
    </source>
</evidence>
<evidence type="ECO:0000259" key="13">
    <source>
        <dbReference type="SMART" id="SM00919"/>
    </source>
</evidence>
<evidence type="ECO:0000259" key="14">
    <source>
        <dbReference type="SMART" id="SM01274"/>
    </source>
</evidence>
<evidence type="ECO:0000313" key="16">
    <source>
        <dbReference type="Proteomes" id="UP000680067"/>
    </source>
</evidence>
<organism evidence="15 16">
    <name type="scientific">Undibacterium luofuense</name>
    <dbReference type="NCBI Taxonomy" id="2828733"/>
    <lineage>
        <taxon>Bacteria</taxon>
        <taxon>Pseudomonadati</taxon>
        <taxon>Pseudomonadota</taxon>
        <taxon>Betaproteobacteria</taxon>
        <taxon>Burkholderiales</taxon>
        <taxon>Oxalobacteraceae</taxon>
        <taxon>Undibacterium</taxon>
    </lineage>
</organism>
<dbReference type="GO" id="GO:0046872">
    <property type="term" value="F:metal ion binding"/>
    <property type="evidence" value="ECO:0007669"/>
    <property type="project" value="UniProtKB-KW"/>
</dbReference>
<dbReference type="SMART" id="SM01274">
    <property type="entry name" value="malic"/>
    <property type="match status" value="1"/>
</dbReference>
<evidence type="ECO:0000256" key="11">
    <source>
        <dbReference type="PIRSR" id="PIRSR036684-3"/>
    </source>
</evidence>
<feature type="binding site" evidence="11">
    <location>
        <position position="171"/>
    </location>
    <ligand>
        <name>a divalent metal cation</name>
        <dbReference type="ChEBI" id="CHEBI:60240"/>
    </ligand>
</feature>
<comment type="cofactor">
    <cofactor evidence="2">
        <name>Mg(2+)</name>
        <dbReference type="ChEBI" id="CHEBI:18420"/>
    </cofactor>
</comment>
<evidence type="ECO:0000256" key="12">
    <source>
        <dbReference type="RuleBase" id="RU003427"/>
    </source>
</evidence>
<dbReference type="Pfam" id="PF00390">
    <property type="entry name" value="malic"/>
    <property type="match status" value="1"/>
</dbReference>
<dbReference type="GO" id="GO:0006108">
    <property type="term" value="P:malate metabolic process"/>
    <property type="evidence" value="ECO:0007669"/>
    <property type="project" value="InterPro"/>
</dbReference>
<dbReference type="FunFam" id="3.40.50.720:FF:000095">
    <property type="entry name" value="NADP-dependent malic enzyme"/>
    <property type="match status" value="1"/>
</dbReference>
<feature type="active site" description="Proton acceptor" evidence="9">
    <location>
        <position position="103"/>
    </location>
</feature>
<feature type="binding site" evidence="11">
    <location>
        <begin position="85"/>
        <end position="92"/>
    </location>
    <ligand>
        <name>NADP(+)</name>
        <dbReference type="ChEBI" id="CHEBI:58349"/>
    </ligand>
</feature>
<feature type="domain" description="Malic enzyme N-terminal" evidence="14">
    <location>
        <begin position="27"/>
        <end position="160"/>
    </location>
</feature>
<sequence>MDTADQKEQIRQQLRQAALEYHECPAPGKISVTPTKQLTNQRDLALAYSPGVAAPCEEIVADPAAAFRYTARGNLVGVITNGTAVLGLGNIGPLASKPVMEGKGVLFKKFAGIDVFDIEINEPDPDKLVDIIASLEPTFGGINLEDIKAPECFYIERKLRERMKIPVFHDDQHGTAIIVGAAIMNGLKVVGKDIKNTKMVVSGAGAAALACLDLIVDLGFPIENIYVTDLAGVVYKGRTELMDPDKERFAQDTPLRTLREVIPSADIFLGLSAAGVLKQDMVAQMAAKPLILALANPTPEILPEEVKAVRDDAVMATGRSDFPNQVNNVLCFPYIFRGALDCGATTITREMEIAVVHAIAELAQAEQSDVVASAYGISNLSFGPEYLIPKPFDPRLMIKIAPAVAKAAEECGVASRPIQDMQSYIDRLQQFVYHSGTFMKPLFQIAKKAPKDRKRIVYAEGEDERVLRAVQVVVDENLATPILVGRPQVLAQRVEKFGLRIRPGVDFEVINPEFDPRYRDYWQTYHGMTNRKGVTEQYAKLEMRRRHSLIGSMMVHKGDADGMICGLFGNFAFHLNYIDQVLGKRPGVNVYAAMNGLVLPDRQVVVVDTHVNENPSAEQVAEITIMAAEEMKRFGLLPRAALLSHSNYGSANSESARKMRDALEMIQRDAPELEVDGEMHGDTALDSSYRKKIMPDTPLKGDANLLVMPNIDSANISYNLLKTAAGNNVAIGPILLGCARPVHILTSSATVRRIVNMTALCVVDAVFER</sequence>
<dbReference type="SUPFAM" id="SSF51735">
    <property type="entry name" value="NAD(P)-binding Rossmann-fold domains"/>
    <property type="match status" value="1"/>
</dbReference>
<keyword evidence="16" id="KW-1185">Reference proteome</keyword>
<dbReference type="Pfam" id="PF12434">
    <property type="entry name" value="Malate_DH"/>
    <property type="match status" value="1"/>
</dbReference>
<dbReference type="InterPro" id="IPR012302">
    <property type="entry name" value="Malic_NAD-bd"/>
</dbReference>
<dbReference type="Gene3D" id="3.40.50.10380">
    <property type="entry name" value="Malic enzyme, N-terminal domain"/>
    <property type="match status" value="1"/>
</dbReference>
<dbReference type="GO" id="GO:0016746">
    <property type="term" value="F:acyltransferase activity"/>
    <property type="evidence" value="ECO:0007669"/>
    <property type="project" value="InterPro"/>
</dbReference>
<dbReference type="EMBL" id="JAGSPN010000014">
    <property type="protein sequence ID" value="MBR7783684.1"/>
    <property type="molecule type" value="Genomic_DNA"/>
</dbReference>
<dbReference type="InterPro" id="IPR012188">
    <property type="entry name" value="ME_PTA"/>
</dbReference>